<dbReference type="OrthoDB" id="269995at2157"/>
<proteinExistence type="predicted"/>
<dbReference type="RefSeq" id="WP_092664993.1">
    <property type="nucleotide sequence ID" value="NZ_FOCX01000067.1"/>
</dbReference>
<dbReference type="EMBL" id="FOCX01000067">
    <property type="protein sequence ID" value="SEP29156.1"/>
    <property type="molecule type" value="Genomic_DNA"/>
</dbReference>
<reference evidence="3" key="1">
    <citation type="submission" date="2016-10" db="EMBL/GenBank/DDBJ databases">
        <authorList>
            <person name="Varghese N."/>
            <person name="Submissions S."/>
        </authorList>
    </citation>
    <scope>NUCLEOTIDE SEQUENCE [LARGE SCALE GENOMIC DNA]</scope>
    <source>
        <strain evidence="3">IBRC-M 10043</strain>
    </source>
</reference>
<keyword evidence="3" id="KW-1185">Reference proteome</keyword>
<accession>A0A1H8WNF4</accession>
<dbReference type="InterPro" id="IPR056135">
    <property type="entry name" value="DUF7718"/>
</dbReference>
<gene>
    <name evidence="2" type="ORF">SAMN05216388_10674</name>
</gene>
<protein>
    <recommendedName>
        <fullName evidence="1">DUF7718 domain-containing protein</fullName>
    </recommendedName>
</protein>
<sequence length="121" mass="13983">MTQSEFTYEYDAETVRDTQFLIGARHTPSTNNVESFAVILFFELSDGTRVEVAKVDNSEHDEGTIHADRYYRETGAEIKDLDVDVSDCWDAEDWLLDNAQRFCRTYLENHGKQHREDGANV</sequence>
<feature type="domain" description="DUF7718" evidence="1">
    <location>
        <begin position="4"/>
        <end position="111"/>
    </location>
</feature>
<dbReference type="Pfam" id="PF24839">
    <property type="entry name" value="DUF7718"/>
    <property type="match status" value="1"/>
</dbReference>
<evidence type="ECO:0000259" key="1">
    <source>
        <dbReference type="Pfam" id="PF24839"/>
    </source>
</evidence>
<dbReference type="Proteomes" id="UP000198775">
    <property type="component" value="Unassembled WGS sequence"/>
</dbReference>
<name>A0A1H8WNF4_9EURY</name>
<dbReference type="AlphaFoldDB" id="A0A1H8WNF4"/>
<evidence type="ECO:0000313" key="3">
    <source>
        <dbReference type="Proteomes" id="UP000198775"/>
    </source>
</evidence>
<evidence type="ECO:0000313" key="2">
    <source>
        <dbReference type="EMBL" id="SEP29156.1"/>
    </source>
</evidence>
<organism evidence="2 3">
    <name type="scientific">Halorientalis persicus</name>
    <dbReference type="NCBI Taxonomy" id="1367881"/>
    <lineage>
        <taxon>Archaea</taxon>
        <taxon>Methanobacteriati</taxon>
        <taxon>Methanobacteriota</taxon>
        <taxon>Stenosarchaea group</taxon>
        <taxon>Halobacteria</taxon>
        <taxon>Halobacteriales</taxon>
        <taxon>Haloarculaceae</taxon>
        <taxon>Halorientalis</taxon>
    </lineage>
</organism>